<keyword evidence="1" id="KW-1133">Transmembrane helix</keyword>
<sequence length="86" mass="10373">MKKASTVRSTSDIWVEDKQTERHIAFRIYLYPRLENCFKWKWFNDSSRTEVLANFIKFWTIVLGIDFLGVVSDFIWPKKKRDRLVG</sequence>
<name>A0A221MC99_9BACI</name>
<keyword evidence="1" id="KW-0812">Transmembrane</keyword>
<organism evidence="2 3">
    <name type="scientific">Virgibacillus necropolis</name>
    <dbReference type="NCBI Taxonomy" id="163877"/>
    <lineage>
        <taxon>Bacteria</taxon>
        <taxon>Bacillati</taxon>
        <taxon>Bacillota</taxon>
        <taxon>Bacilli</taxon>
        <taxon>Bacillales</taxon>
        <taxon>Bacillaceae</taxon>
        <taxon>Virgibacillus</taxon>
    </lineage>
</organism>
<dbReference type="RefSeq" id="WP_089532114.1">
    <property type="nucleotide sequence ID" value="NZ_CP022437.1"/>
</dbReference>
<dbReference type="Proteomes" id="UP000204391">
    <property type="component" value="Chromosome"/>
</dbReference>
<evidence type="ECO:0000256" key="1">
    <source>
        <dbReference type="SAM" id="Phobius"/>
    </source>
</evidence>
<dbReference type="OrthoDB" id="2082317at2"/>
<gene>
    <name evidence="2" type="ORF">CFK40_09665</name>
</gene>
<reference evidence="2 3" key="1">
    <citation type="journal article" date="2003" name="Int. J. Syst. Evol. Microbiol.">
        <title>Virgibacillus carmonensis sp. nov., Virgibacillus necropolis sp. nov. and Virgibacillus picturae sp. nov., three novel species isolated from deteriorated mural paintings, transfer of the species of the genus salibacillus to Virgibacillus, as Virgibacillus marismortui comb. nov. and Virgibacillus salexigens comb. nov., and emended description of the genus Virgibacillus.</title>
        <authorList>
            <person name="Heyrman J."/>
            <person name="Logan N.A."/>
            <person name="Busse H.J."/>
            <person name="Balcaen A."/>
            <person name="Lebbe L."/>
            <person name="Rodriguez-Diaz M."/>
            <person name="Swings J."/>
            <person name="De Vos P."/>
        </authorList>
    </citation>
    <scope>NUCLEOTIDE SEQUENCE [LARGE SCALE GENOMIC DNA]</scope>
    <source>
        <strain evidence="2 3">LMG 19488</strain>
    </source>
</reference>
<evidence type="ECO:0000313" key="2">
    <source>
        <dbReference type="EMBL" id="ASN05264.1"/>
    </source>
</evidence>
<dbReference type="EMBL" id="CP022437">
    <property type="protein sequence ID" value="ASN05264.1"/>
    <property type="molecule type" value="Genomic_DNA"/>
</dbReference>
<keyword evidence="1" id="KW-0472">Membrane</keyword>
<proteinExistence type="predicted"/>
<evidence type="ECO:0000313" key="3">
    <source>
        <dbReference type="Proteomes" id="UP000204391"/>
    </source>
</evidence>
<dbReference type="AlphaFoldDB" id="A0A221MC99"/>
<dbReference type="KEGG" id="vne:CFK40_09665"/>
<feature type="transmembrane region" description="Helical" evidence="1">
    <location>
        <begin position="56"/>
        <end position="76"/>
    </location>
</feature>
<protein>
    <submittedName>
        <fullName evidence="2">Uncharacterized protein</fullName>
    </submittedName>
</protein>
<accession>A0A221MC99</accession>
<keyword evidence="3" id="KW-1185">Reference proteome</keyword>